<dbReference type="Proteomes" id="UP000255082">
    <property type="component" value="Unassembled WGS sequence"/>
</dbReference>
<evidence type="ECO:0000313" key="2">
    <source>
        <dbReference type="Proteomes" id="UP000255082"/>
    </source>
</evidence>
<name>A0A378X7K9_9NOCA</name>
<protein>
    <recommendedName>
        <fullName evidence="3">Glycosyl transferases group 1</fullName>
    </recommendedName>
</protein>
<sequence>MEPGPVPEQILRLIYAAADASLVARHRGVDKESGLVLGAARLGVPLIVSDHAPDLTHQLIVCDWVRVFASGSPVSLATALDRLTDERLPRPPISAGKAVNMATPSEQADFLLDACGQLLAGRPR</sequence>
<dbReference type="EMBL" id="UGRU01000001">
    <property type="protein sequence ID" value="SUA48651.1"/>
    <property type="molecule type" value="Genomic_DNA"/>
</dbReference>
<gene>
    <name evidence="1" type="ORF">NCTC13184_07206</name>
</gene>
<organism evidence="1 2">
    <name type="scientific">Nocardia africana</name>
    <dbReference type="NCBI Taxonomy" id="134964"/>
    <lineage>
        <taxon>Bacteria</taxon>
        <taxon>Bacillati</taxon>
        <taxon>Actinomycetota</taxon>
        <taxon>Actinomycetes</taxon>
        <taxon>Mycobacteriales</taxon>
        <taxon>Nocardiaceae</taxon>
        <taxon>Nocardia</taxon>
    </lineage>
</organism>
<dbReference type="AlphaFoldDB" id="A0A378X7K9"/>
<evidence type="ECO:0008006" key="3">
    <source>
        <dbReference type="Google" id="ProtNLM"/>
    </source>
</evidence>
<dbReference type="OrthoDB" id="3417795at2"/>
<proteinExistence type="predicted"/>
<accession>A0A378X7K9</accession>
<dbReference type="RefSeq" id="WP_128145635.1">
    <property type="nucleotide sequence ID" value="NZ_JAJFOE010000002.1"/>
</dbReference>
<evidence type="ECO:0000313" key="1">
    <source>
        <dbReference type="EMBL" id="SUA48651.1"/>
    </source>
</evidence>
<reference evidence="1 2" key="1">
    <citation type="submission" date="2018-06" db="EMBL/GenBank/DDBJ databases">
        <authorList>
            <consortium name="Pathogen Informatics"/>
            <person name="Doyle S."/>
        </authorList>
    </citation>
    <scope>NUCLEOTIDE SEQUENCE [LARGE SCALE GENOMIC DNA]</scope>
    <source>
        <strain evidence="1 2">NCTC13184</strain>
    </source>
</reference>